<name>A0ABW6GG15_9ACTN</name>
<feature type="transmembrane region" description="Helical" evidence="1">
    <location>
        <begin position="167"/>
        <end position="187"/>
    </location>
</feature>
<organism evidence="2 3">
    <name type="scientific">Kitasatospora phosalacinea</name>
    <dbReference type="NCBI Taxonomy" id="2065"/>
    <lineage>
        <taxon>Bacteria</taxon>
        <taxon>Bacillati</taxon>
        <taxon>Actinomycetota</taxon>
        <taxon>Actinomycetes</taxon>
        <taxon>Kitasatosporales</taxon>
        <taxon>Streptomycetaceae</taxon>
        <taxon>Kitasatospora</taxon>
    </lineage>
</organism>
<dbReference type="RefSeq" id="WP_380322041.1">
    <property type="nucleotide sequence ID" value="NZ_JBHYPW010000016.1"/>
</dbReference>
<keyword evidence="1" id="KW-0472">Membrane</keyword>
<dbReference type="EMBL" id="JBHYPX010000009">
    <property type="protein sequence ID" value="MFE1351683.1"/>
    <property type="molecule type" value="Genomic_DNA"/>
</dbReference>
<feature type="transmembrane region" description="Helical" evidence="1">
    <location>
        <begin position="37"/>
        <end position="57"/>
    </location>
</feature>
<feature type="transmembrane region" description="Helical" evidence="1">
    <location>
        <begin position="69"/>
        <end position="89"/>
    </location>
</feature>
<accession>A0ABW6GG15</accession>
<gene>
    <name evidence="2" type="ORF">ACFW6T_06780</name>
</gene>
<keyword evidence="1" id="KW-1133">Transmembrane helix</keyword>
<evidence type="ECO:0000256" key="1">
    <source>
        <dbReference type="SAM" id="Phobius"/>
    </source>
</evidence>
<keyword evidence="3" id="KW-1185">Reference proteome</keyword>
<keyword evidence="1" id="KW-0812">Transmembrane</keyword>
<protein>
    <submittedName>
        <fullName evidence="2">Uncharacterized protein</fullName>
    </submittedName>
</protein>
<proteinExistence type="predicted"/>
<feature type="transmembrane region" description="Helical" evidence="1">
    <location>
        <begin position="110"/>
        <end position="134"/>
    </location>
</feature>
<evidence type="ECO:0000313" key="2">
    <source>
        <dbReference type="EMBL" id="MFE1351683.1"/>
    </source>
</evidence>
<comment type="caution">
    <text evidence="2">The sequence shown here is derived from an EMBL/GenBank/DDBJ whole genome shotgun (WGS) entry which is preliminary data.</text>
</comment>
<dbReference type="Proteomes" id="UP001599542">
    <property type="component" value="Unassembled WGS sequence"/>
</dbReference>
<evidence type="ECO:0000313" key="3">
    <source>
        <dbReference type="Proteomes" id="UP001599542"/>
    </source>
</evidence>
<reference evidence="2 3" key="1">
    <citation type="submission" date="2024-09" db="EMBL/GenBank/DDBJ databases">
        <title>The Natural Products Discovery Center: Release of the First 8490 Sequenced Strains for Exploring Actinobacteria Biosynthetic Diversity.</title>
        <authorList>
            <person name="Kalkreuter E."/>
            <person name="Kautsar S.A."/>
            <person name="Yang D."/>
            <person name="Bader C.D."/>
            <person name="Teijaro C.N."/>
            <person name="Fluegel L."/>
            <person name="Davis C.M."/>
            <person name="Simpson J.R."/>
            <person name="Lauterbach L."/>
            <person name="Steele A.D."/>
            <person name="Gui C."/>
            <person name="Meng S."/>
            <person name="Li G."/>
            <person name="Viehrig K."/>
            <person name="Ye F."/>
            <person name="Su P."/>
            <person name="Kiefer A.F."/>
            <person name="Nichols A."/>
            <person name="Cepeda A.J."/>
            <person name="Yan W."/>
            <person name="Fan B."/>
            <person name="Jiang Y."/>
            <person name="Adhikari A."/>
            <person name="Zheng C.-J."/>
            <person name="Schuster L."/>
            <person name="Cowan T.M."/>
            <person name="Smanski M.J."/>
            <person name="Chevrette M.G."/>
            <person name="De Carvalho L.P.S."/>
            <person name="Shen B."/>
        </authorList>
    </citation>
    <scope>NUCLEOTIDE SEQUENCE [LARGE SCALE GENOMIC DNA]</scope>
    <source>
        <strain evidence="2 3">NPDC058753</strain>
    </source>
</reference>
<sequence length="214" mass="23042">MTPPASPPATTPRPARSVRALLRALLRTPFRARTHRHLGFALCAPLGALLLYASTLAMHYAATHGAEPAALPILLAALLLTGLLLPAFDRLRIRWFFGEHLHGPTTFRRGAAHLLTGTLLSALTATLTLGWALVSARNLSYPLWGWRSYPDPAWGGPTPLGVVTTHFLGGGLTAFFLLPPLVVWLTGRQLALARRLITATPQPHPQPLPAPAPQ</sequence>